<reference evidence="7" key="1">
    <citation type="submission" date="2016-10" db="EMBL/GenBank/DDBJ databases">
        <authorList>
            <person name="Varghese N."/>
            <person name="Submissions S."/>
        </authorList>
    </citation>
    <scope>NUCLEOTIDE SEQUENCE [LARGE SCALE GENOMIC DNA]</scope>
    <source>
        <strain evidence="7">CGMCC 4.6825</strain>
    </source>
</reference>
<dbReference type="PRINTS" id="PR00040">
    <property type="entry name" value="HTHMERR"/>
</dbReference>
<evidence type="ECO:0000313" key="6">
    <source>
        <dbReference type="EMBL" id="SES22731.1"/>
    </source>
</evidence>
<dbReference type="EMBL" id="FOGO01000012">
    <property type="protein sequence ID" value="SES22731.1"/>
    <property type="molecule type" value="Genomic_DNA"/>
</dbReference>
<dbReference type="SMART" id="SM00422">
    <property type="entry name" value="HTH_MERR"/>
    <property type="match status" value="1"/>
</dbReference>
<evidence type="ECO:0000256" key="2">
    <source>
        <dbReference type="ARBA" id="ARBA00023015"/>
    </source>
</evidence>
<evidence type="ECO:0000256" key="4">
    <source>
        <dbReference type="ARBA" id="ARBA00023163"/>
    </source>
</evidence>
<dbReference type="Gene3D" id="1.10.1660.10">
    <property type="match status" value="1"/>
</dbReference>
<dbReference type="OrthoDB" id="3824912at2"/>
<feature type="domain" description="HTH merR-type" evidence="5">
    <location>
        <begin position="1"/>
        <end position="68"/>
    </location>
</feature>
<dbReference type="PANTHER" id="PTHR30204">
    <property type="entry name" value="REDOX-CYCLING DRUG-SENSING TRANSCRIPTIONAL ACTIVATOR SOXR"/>
    <property type="match status" value="1"/>
</dbReference>
<dbReference type="PANTHER" id="PTHR30204:SF69">
    <property type="entry name" value="MERR-FAMILY TRANSCRIPTIONAL REGULATOR"/>
    <property type="match status" value="1"/>
</dbReference>
<keyword evidence="2" id="KW-0805">Transcription regulation</keyword>
<dbReference type="GO" id="GO:0003700">
    <property type="term" value="F:DNA-binding transcription factor activity"/>
    <property type="evidence" value="ECO:0007669"/>
    <property type="project" value="InterPro"/>
</dbReference>
<sequence length="137" mass="15121">MRMKEMVRRTGVHERLLRYYEKQGLLSPQRLPSGYREYSETDVDTVRRVRCLLTAGLSTSAIAQILPCLRDEGDRLVPTCPDLVGQLLAQRDRMTTEIEALHTSRGLLDNVLDATPDHLKQAAAANAPGGPGAPRAA</sequence>
<evidence type="ECO:0000256" key="3">
    <source>
        <dbReference type="ARBA" id="ARBA00023125"/>
    </source>
</evidence>
<dbReference type="InterPro" id="IPR047057">
    <property type="entry name" value="MerR_fam"/>
</dbReference>
<dbReference type="GO" id="GO:0003677">
    <property type="term" value="F:DNA binding"/>
    <property type="evidence" value="ECO:0007669"/>
    <property type="project" value="UniProtKB-KW"/>
</dbReference>
<proteinExistence type="predicted"/>
<accession>A0A1H9VMG6</accession>
<dbReference type="Pfam" id="PF13411">
    <property type="entry name" value="MerR_1"/>
    <property type="match status" value="1"/>
</dbReference>
<dbReference type="SUPFAM" id="SSF46955">
    <property type="entry name" value="Putative DNA-binding domain"/>
    <property type="match status" value="1"/>
</dbReference>
<keyword evidence="4" id="KW-0804">Transcription</keyword>
<keyword evidence="1" id="KW-0678">Repressor</keyword>
<evidence type="ECO:0000313" key="7">
    <source>
        <dbReference type="Proteomes" id="UP000182841"/>
    </source>
</evidence>
<keyword evidence="3 6" id="KW-0238">DNA-binding</keyword>
<dbReference type="InterPro" id="IPR009061">
    <property type="entry name" value="DNA-bd_dom_put_sf"/>
</dbReference>
<keyword evidence="7" id="KW-1185">Reference proteome</keyword>
<dbReference type="PROSITE" id="PS50937">
    <property type="entry name" value="HTH_MERR_2"/>
    <property type="match status" value="1"/>
</dbReference>
<dbReference type="InterPro" id="IPR000551">
    <property type="entry name" value="MerR-type_HTH_dom"/>
</dbReference>
<protein>
    <submittedName>
        <fullName evidence="6">DNA-binding transcriptional regulator, MerR family</fullName>
    </submittedName>
</protein>
<evidence type="ECO:0000256" key="1">
    <source>
        <dbReference type="ARBA" id="ARBA00022491"/>
    </source>
</evidence>
<organism evidence="6 7">
    <name type="scientific">Streptomyces qinglanensis</name>
    <dbReference type="NCBI Taxonomy" id="943816"/>
    <lineage>
        <taxon>Bacteria</taxon>
        <taxon>Bacillati</taxon>
        <taxon>Actinomycetota</taxon>
        <taxon>Actinomycetes</taxon>
        <taxon>Kitasatosporales</taxon>
        <taxon>Streptomycetaceae</taxon>
        <taxon>Streptomyces</taxon>
    </lineage>
</organism>
<dbReference type="AlphaFoldDB" id="A0A1H9VMG6"/>
<gene>
    <name evidence="6" type="ORF">SAMN05421870_112176</name>
</gene>
<name>A0A1H9VMG6_9ACTN</name>
<evidence type="ECO:0000259" key="5">
    <source>
        <dbReference type="PROSITE" id="PS50937"/>
    </source>
</evidence>
<dbReference type="Proteomes" id="UP000182841">
    <property type="component" value="Unassembled WGS sequence"/>
</dbReference>